<dbReference type="RefSeq" id="WP_129223223.1">
    <property type="nucleotide sequence ID" value="NZ_SDOZ01000002.1"/>
</dbReference>
<organism evidence="1 2">
    <name type="scientific">Candidatus Borkfalkia ceftriaxoniphila</name>
    <dbReference type="NCBI Taxonomy" id="2508949"/>
    <lineage>
        <taxon>Bacteria</taxon>
        <taxon>Bacillati</taxon>
        <taxon>Bacillota</taxon>
        <taxon>Clostridia</taxon>
        <taxon>Christensenellales</taxon>
        <taxon>Christensenellaceae</taxon>
        <taxon>Candidatus Borkfalkia</taxon>
    </lineage>
</organism>
<name>A0A4Q2KC89_9FIRM</name>
<keyword evidence="2" id="KW-1185">Reference proteome</keyword>
<evidence type="ECO:0000313" key="1">
    <source>
        <dbReference type="EMBL" id="RXZ60993.1"/>
    </source>
</evidence>
<reference evidence="1 2" key="1">
    <citation type="journal article" date="2019" name="Gut">
        <title>Antibiotics-induced monodominance of a novel gut bacterial order.</title>
        <authorList>
            <person name="Hildebrand F."/>
            <person name="Moitinho-Silva L."/>
            <person name="Blasche S."/>
            <person name="Jahn M.T."/>
            <person name="Gossmann T.I."/>
            <person name="Heuerta-Cepas J."/>
            <person name="Hercog R."/>
            <person name="Luetge M."/>
            <person name="Bahram M."/>
            <person name="Pryszlak A."/>
            <person name="Alves R.J."/>
            <person name="Waszak S.M."/>
            <person name="Zhu A."/>
            <person name="Ye L."/>
            <person name="Costea P.I."/>
            <person name="Aalvink S."/>
            <person name="Belzer C."/>
            <person name="Forslund S.K."/>
            <person name="Sunagawa S."/>
            <person name="Hentschel U."/>
            <person name="Merten C."/>
            <person name="Patil K.R."/>
            <person name="Benes V."/>
            <person name="Bork P."/>
        </authorList>
    </citation>
    <scope>NUCLEOTIDE SEQUENCE [LARGE SCALE GENOMIC DNA]</scope>
    <source>
        <strain evidence="1 2">HDS1380</strain>
    </source>
</reference>
<gene>
    <name evidence="1" type="ORF">ESZ91_01005</name>
</gene>
<protein>
    <submittedName>
        <fullName evidence="1">Uncharacterized protein</fullName>
    </submittedName>
</protein>
<accession>A0A4Q2KC89</accession>
<dbReference type="AlphaFoldDB" id="A0A4Q2KC89"/>
<proteinExistence type="predicted"/>
<dbReference type="EMBL" id="SDOZ01000002">
    <property type="protein sequence ID" value="RXZ60993.1"/>
    <property type="molecule type" value="Genomic_DNA"/>
</dbReference>
<comment type="caution">
    <text evidence="1">The sequence shown here is derived from an EMBL/GenBank/DDBJ whole genome shotgun (WGS) entry which is preliminary data.</text>
</comment>
<evidence type="ECO:0000313" key="2">
    <source>
        <dbReference type="Proteomes" id="UP000291269"/>
    </source>
</evidence>
<dbReference type="Proteomes" id="UP000291269">
    <property type="component" value="Unassembled WGS sequence"/>
</dbReference>
<sequence>MEVLITILIVLFCIDIAISAVNGVLDGKHESELNYRLRRMELLLDRERRESVFPEYTYDRKAERLCDRCKHCNESDKVCGLDGEPLENIDCTDCASYIAKGDDNENL</sequence>